<evidence type="ECO:0000256" key="2">
    <source>
        <dbReference type="ARBA" id="ARBA00023043"/>
    </source>
</evidence>
<comment type="caution">
    <text evidence="5">The sequence shown here is derived from an EMBL/GenBank/DDBJ whole genome shotgun (WGS) entry which is preliminary data.</text>
</comment>
<feature type="compositionally biased region" description="Basic and acidic residues" evidence="4">
    <location>
        <begin position="205"/>
        <end position="225"/>
    </location>
</feature>
<dbReference type="EMBL" id="BRPK01000008">
    <property type="protein sequence ID" value="GLB40205.1"/>
    <property type="molecule type" value="Genomic_DNA"/>
</dbReference>
<evidence type="ECO:0000313" key="5">
    <source>
        <dbReference type="EMBL" id="GLB40205.1"/>
    </source>
</evidence>
<dbReference type="Proteomes" id="UP001063166">
    <property type="component" value="Unassembled WGS sequence"/>
</dbReference>
<dbReference type="GO" id="GO:0004842">
    <property type="term" value="F:ubiquitin-protein transferase activity"/>
    <property type="evidence" value="ECO:0007669"/>
    <property type="project" value="TreeGrafter"/>
</dbReference>
<evidence type="ECO:0000256" key="4">
    <source>
        <dbReference type="SAM" id="MobiDB-lite"/>
    </source>
</evidence>
<proteinExistence type="predicted"/>
<name>A0A9P3PQK1_LYOSH</name>
<feature type="repeat" description="ANK" evidence="3">
    <location>
        <begin position="34"/>
        <end position="66"/>
    </location>
</feature>
<dbReference type="PANTHER" id="PTHR24171:SF8">
    <property type="entry name" value="BRCA1-ASSOCIATED RING DOMAIN PROTEIN 1"/>
    <property type="match status" value="1"/>
</dbReference>
<keyword evidence="2 3" id="KW-0040">ANK repeat</keyword>
<dbReference type="GO" id="GO:0085020">
    <property type="term" value="P:protein K6-linked ubiquitination"/>
    <property type="evidence" value="ECO:0007669"/>
    <property type="project" value="TreeGrafter"/>
</dbReference>
<keyword evidence="6" id="KW-1185">Reference proteome</keyword>
<dbReference type="InterPro" id="IPR036770">
    <property type="entry name" value="Ankyrin_rpt-contain_sf"/>
</dbReference>
<dbReference type="SMART" id="SM00248">
    <property type="entry name" value="ANK"/>
    <property type="match status" value="2"/>
</dbReference>
<reference evidence="5" key="1">
    <citation type="submission" date="2022-07" db="EMBL/GenBank/DDBJ databases">
        <title>The genome of Lyophyllum shimeji provides insight into the initial evolution of ectomycorrhizal fungal genome.</title>
        <authorList>
            <person name="Kobayashi Y."/>
            <person name="Shibata T."/>
            <person name="Hirakawa H."/>
            <person name="Shigenobu S."/>
            <person name="Nishiyama T."/>
            <person name="Yamada A."/>
            <person name="Hasebe M."/>
            <person name="Kawaguchi M."/>
        </authorList>
    </citation>
    <scope>NUCLEOTIDE SEQUENCE</scope>
    <source>
        <strain evidence="5">AT787</strain>
    </source>
</reference>
<dbReference type="InterPro" id="IPR002110">
    <property type="entry name" value="Ankyrin_rpt"/>
</dbReference>
<dbReference type="OrthoDB" id="19174at2759"/>
<dbReference type="PROSITE" id="PS50297">
    <property type="entry name" value="ANK_REP_REGION"/>
    <property type="match status" value="1"/>
</dbReference>
<evidence type="ECO:0000256" key="3">
    <source>
        <dbReference type="PROSITE-ProRule" id="PRU00023"/>
    </source>
</evidence>
<dbReference type="Pfam" id="PF12796">
    <property type="entry name" value="Ank_2"/>
    <property type="match status" value="1"/>
</dbReference>
<feature type="region of interest" description="Disordered" evidence="4">
    <location>
        <begin position="188"/>
        <end position="225"/>
    </location>
</feature>
<sequence>MEKNIWVAAGDGDLARVKELVEQQSLDPNIPDPFTYTPMHAAASYGQLAVLEYLISRGGNVNVTDEDGDTPLYTVENVETARFLVDQGAIVHRRNKEGVSPIEHLSEDFPHIASFLQDLHPHPAPSTNGHLNGGPPQSPSQHQQNAASEQLTDALMASVEDIMHRAAAEGREPDDELREAVGRAVLEGVVTGYQMTTDNDTDTAQDAREDAAKRARTDEGGDQTH</sequence>
<dbReference type="SUPFAM" id="SSF48403">
    <property type="entry name" value="Ankyrin repeat"/>
    <property type="match status" value="1"/>
</dbReference>
<evidence type="ECO:0000256" key="1">
    <source>
        <dbReference type="ARBA" id="ARBA00022737"/>
    </source>
</evidence>
<feature type="compositionally biased region" description="Low complexity" evidence="4">
    <location>
        <begin position="133"/>
        <end position="148"/>
    </location>
</feature>
<organism evidence="5 6">
    <name type="scientific">Lyophyllum shimeji</name>
    <name type="common">Hon-shimeji</name>
    <name type="synonym">Tricholoma shimeji</name>
    <dbReference type="NCBI Taxonomy" id="47721"/>
    <lineage>
        <taxon>Eukaryota</taxon>
        <taxon>Fungi</taxon>
        <taxon>Dikarya</taxon>
        <taxon>Basidiomycota</taxon>
        <taxon>Agaricomycotina</taxon>
        <taxon>Agaricomycetes</taxon>
        <taxon>Agaricomycetidae</taxon>
        <taxon>Agaricales</taxon>
        <taxon>Tricholomatineae</taxon>
        <taxon>Lyophyllaceae</taxon>
        <taxon>Lyophyllum</taxon>
    </lineage>
</organism>
<evidence type="ECO:0000313" key="6">
    <source>
        <dbReference type="Proteomes" id="UP001063166"/>
    </source>
</evidence>
<accession>A0A9P3PQK1</accession>
<gene>
    <name evidence="5" type="ORF">LshimejAT787_0800760</name>
</gene>
<dbReference type="PROSITE" id="PS50088">
    <property type="entry name" value="ANK_REPEAT"/>
    <property type="match status" value="1"/>
</dbReference>
<dbReference type="PANTHER" id="PTHR24171">
    <property type="entry name" value="ANKYRIN REPEAT DOMAIN-CONTAINING PROTEIN 39-RELATED"/>
    <property type="match status" value="1"/>
</dbReference>
<protein>
    <submittedName>
        <fullName evidence="5">Ankyrin repeats (Many copies)</fullName>
    </submittedName>
</protein>
<dbReference type="Gene3D" id="1.25.40.20">
    <property type="entry name" value="Ankyrin repeat-containing domain"/>
    <property type="match status" value="1"/>
</dbReference>
<dbReference type="AlphaFoldDB" id="A0A9P3PQK1"/>
<feature type="region of interest" description="Disordered" evidence="4">
    <location>
        <begin position="117"/>
        <end position="149"/>
    </location>
</feature>
<keyword evidence="1" id="KW-0677">Repeat</keyword>